<gene>
    <name evidence="12" type="ORF">M404DRAFT_1009223</name>
</gene>
<dbReference type="OrthoDB" id="338622at2759"/>
<keyword evidence="13" id="KW-1185">Reference proteome</keyword>
<evidence type="ECO:0000256" key="8">
    <source>
        <dbReference type="ARBA" id="ARBA00038489"/>
    </source>
</evidence>
<dbReference type="EMBL" id="KN832240">
    <property type="protein sequence ID" value="KIN93048.1"/>
    <property type="molecule type" value="Genomic_DNA"/>
</dbReference>
<evidence type="ECO:0000256" key="7">
    <source>
        <dbReference type="ARBA" id="ARBA00032824"/>
    </source>
</evidence>
<reference evidence="12 13" key="1">
    <citation type="submission" date="2014-04" db="EMBL/GenBank/DDBJ databases">
        <authorList>
            <consortium name="DOE Joint Genome Institute"/>
            <person name="Kuo A."/>
            <person name="Kohler A."/>
            <person name="Costa M.D."/>
            <person name="Nagy L.G."/>
            <person name="Floudas D."/>
            <person name="Copeland A."/>
            <person name="Barry K.W."/>
            <person name="Cichocki N."/>
            <person name="Veneault-Fourrey C."/>
            <person name="LaButti K."/>
            <person name="Lindquist E.A."/>
            <person name="Lipzen A."/>
            <person name="Lundell T."/>
            <person name="Morin E."/>
            <person name="Murat C."/>
            <person name="Sun H."/>
            <person name="Tunlid A."/>
            <person name="Henrissat B."/>
            <person name="Grigoriev I.V."/>
            <person name="Hibbett D.S."/>
            <person name="Martin F."/>
            <person name="Nordberg H.P."/>
            <person name="Cantor M.N."/>
            <person name="Hua S.X."/>
        </authorList>
    </citation>
    <scope>NUCLEOTIDE SEQUENCE [LARGE SCALE GENOMIC DNA]</scope>
    <source>
        <strain evidence="12 13">Marx 270</strain>
    </source>
</reference>
<dbReference type="HOGENOM" id="CLU_042529_14_2_1"/>
<dbReference type="GO" id="GO:0005737">
    <property type="term" value="C:cytoplasm"/>
    <property type="evidence" value="ECO:0007669"/>
    <property type="project" value="TreeGrafter"/>
</dbReference>
<comment type="catalytic activity">
    <reaction evidence="9">
        <text>a hydroperoxide + [thioredoxin]-dithiol = an alcohol + [thioredoxin]-disulfide + H2O</text>
        <dbReference type="Rhea" id="RHEA:62620"/>
        <dbReference type="Rhea" id="RHEA-COMP:10698"/>
        <dbReference type="Rhea" id="RHEA-COMP:10700"/>
        <dbReference type="ChEBI" id="CHEBI:15377"/>
        <dbReference type="ChEBI" id="CHEBI:29950"/>
        <dbReference type="ChEBI" id="CHEBI:30879"/>
        <dbReference type="ChEBI" id="CHEBI:35924"/>
        <dbReference type="ChEBI" id="CHEBI:50058"/>
        <dbReference type="EC" id="1.11.1.24"/>
    </reaction>
</comment>
<dbReference type="STRING" id="870435.A0A0C3NBV0"/>
<dbReference type="PANTHER" id="PTHR42801:SF4">
    <property type="entry name" value="AHPC_TSA FAMILY PROTEIN"/>
    <property type="match status" value="1"/>
</dbReference>
<evidence type="ECO:0000256" key="2">
    <source>
        <dbReference type="ARBA" id="ARBA00022559"/>
    </source>
</evidence>
<protein>
    <recommendedName>
        <fullName evidence="1">thioredoxin-dependent peroxiredoxin</fullName>
        <ecNumber evidence="1">1.11.1.24</ecNumber>
    </recommendedName>
    <alternativeName>
        <fullName evidence="7">Thioredoxin peroxidase</fullName>
    </alternativeName>
</protein>
<feature type="domain" description="Thioredoxin" evidence="11">
    <location>
        <begin position="5"/>
        <end position="158"/>
    </location>
</feature>
<dbReference type="PROSITE" id="PS51352">
    <property type="entry name" value="THIOREDOXIN_2"/>
    <property type="match status" value="1"/>
</dbReference>
<dbReference type="InterPro" id="IPR036249">
    <property type="entry name" value="Thioredoxin-like_sf"/>
</dbReference>
<keyword evidence="2" id="KW-0575">Peroxidase</keyword>
<evidence type="ECO:0000313" key="13">
    <source>
        <dbReference type="Proteomes" id="UP000054217"/>
    </source>
</evidence>
<evidence type="ECO:0000256" key="10">
    <source>
        <dbReference type="SAM" id="MobiDB-lite"/>
    </source>
</evidence>
<feature type="compositionally biased region" description="Low complexity" evidence="10">
    <location>
        <begin position="166"/>
        <end position="181"/>
    </location>
</feature>
<name>A0A0C3NBV0_PISTI</name>
<keyword evidence="5" id="KW-1015">Disulfide bond</keyword>
<proteinExistence type="inferred from homology"/>
<dbReference type="GO" id="GO:0034599">
    <property type="term" value="P:cellular response to oxidative stress"/>
    <property type="evidence" value="ECO:0007669"/>
    <property type="project" value="TreeGrafter"/>
</dbReference>
<dbReference type="InterPro" id="IPR000866">
    <property type="entry name" value="AhpC/TSA"/>
</dbReference>
<evidence type="ECO:0000256" key="3">
    <source>
        <dbReference type="ARBA" id="ARBA00022862"/>
    </source>
</evidence>
<dbReference type="PANTHER" id="PTHR42801">
    <property type="entry name" value="THIOREDOXIN-DEPENDENT PEROXIDE REDUCTASE"/>
    <property type="match status" value="1"/>
</dbReference>
<evidence type="ECO:0000256" key="9">
    <source>
        <dbReference type="ARBA" id="ARBA00049091"/>
    </source>
</evidence>
<sequence>MAPHPLVDKGTPSFTLLDANGESFKFPPEEGGKRIEKPIAVFFYPQSGTFGCTREACQFRDALAENEIFKRSDVQVIGISADPVEKQKSFVEKNRLSFPVLSDQDHIAHNTFQVGRGMLGLTDARTTFVIDSGGIIRGVLSATMNYSAHAKFVTKELEKIQESEGKTGAQQGEGAGQEQQARPPTPDNPDPSPEGDEMGRAVSTVCG</sequence>
<organism evidence="12 13">
    <name type="scientific">Pisolithus tinctorius Marx 270</name>
    <dbReference type="NCBI Taxonomy" id="870435"/>
    <lineage>
        <taxon>Eukaryota</taxon>
        <taxon>Fungi</taxon>
        <taxon>Dikarya</taxon>
        <taxon>Basidiomycota</taxon>
        <taxon>Agaricomycotina</taxon>
        <taxon>Agaricomycetes</taxon>
        <taxon>Agaricomycetidae</taxon>
        <taxon>Boletales</taxon>
        <taxon>Sclerodermatineae</taxon>
        <taxon>Pisolithaceae</taxon>
        <taxon>Pisolithus</taxon>
    </lineage>
</organism>
<evidence type="ECO:0000313" key="12">
    <source>
        <dbReference type="EMBL" id="KIN93048.1"/>
    </source>
</evidence>
<evidence type="ECO:0000256" key="5">
    <source>
        <dbReference type="ARBA" id="ARBA00023157"/>
    </source>
</evidence>
<dbReference type="AlphaFoldDB" id="A0A0C3NBV0"/>
<dbReference type="Proteomes" id="UP000054217">
    <property type="component" value="Unassembled WGS sequence"/>
</dbReference>
<dbReference type="GO" id="GO:0008379">
    <property type="term" value="F:thioredoxin peroxidase activity"/>
    <property type="evidence" value="ECO:0007669"/>
    <property type="project" value="TreeGrafter"/>
</dbReference>
<dbReference type="Gene3D" id="3.40.30.10">
    <property type="entry name" value="Glutaredoxin"/>
    <property type="match status" value="1"/>
</dbReference>
<feature type="region of interest" description="Disordered" evidence="10">
    <location>
        <begin position="159"/>
        <end position="207"/>
    </location>
</feature>
<evidence type="ECO:0000256" key="6">
    <source>
        <dbReference type="ARBA" id="ARBA00023284"/>
    </source>
</evidence>
<dbReference type="InterPro" id="IPR050924">
    <property type="entry name" value="Peroxiredoxin_BCP/PrxQ"/>
</dbReference>
<dbReference type="EC" id="1.11.1.24" evidence="1"/>
<dbReference type="InParanoid" id="A0A0C3NBV0"/>
<dbReference type="GO" id="GO:0045454">
    <property type="term" value="P:cell redox homeostasis"/>
    <property type="evidence" value="ECO:0007669"/>
    <property type="project" value="TreeGrafter"/>
</dbReference>
<feature type="compositionally biased region" description="Pro residues" evidence="10">
    <location>
        <begin position="183"/>
        <end position="192"/>
    </location>
</feature>
<dbReference type="CDD" id="cd03017">
    <property type="entry name" value="PRX_BCP"/>
    <property type="match status" value="1"/>
</dbReference>
<comment type="similarity">
    <text evidence="8">Belongs to the peroxiredoxin family. BCP/PrxQ subfamily.</text>
</comment>
<dbReference type="Pfam" id="PF00578">
    <property type="entry name" value="AhpC-TSA"/>
    <property type="match status" value="1"/>
</dbReference>
<evidence type="ECO:0000256" key="1">
    <source>
        <dbReference type="ARBA" id="ARBA00013017"/>
    </source>
</evidence>
<reference evidence="13" key="2">
    <citation type="submission" date="2015-01" db="EMBL/GenBank/DDBJ databases">
        <title>Evolutionary Origins and Diversification of the Mycorrhizal Mutualists.</title>
        <authorList>
            <consortium name="DOE Joint Genome Institute"/>
            <consortium name="Mycorrhizal Genomics Consortium"/>
            <person name="Kohler A."/>
            <person name="Kuo A."/>
            <person name="Nagy L.G."/>
            <person name="Floudas D."/>
            <person name="Copeland A."/>
            <person name="Barry K.W."/>
            <person name="Cichocki N."/>
            <person name="Veneault-Fourrey C."/>
            <person name="LaButti K."/>
            <person name="Lindquist E.A."/>
            <person name="Lipzen A."/>
            <person name="Lundell T."/>
            <person name="Morin E."/>
            <person name="Murat C."/>
            <person name="Riley R."/>
            <person name="Ohm R."/>
            <person name="Sun H."/>
            <person name="Tunlid A."/>
            <person name="Henrissat B."/>
            <person name="Grigoriev I.V."/>
            <person name="Hibbett D.S."/>
            <person name="Martin F."/>
        </authorList>
    </citation>
    <scope>NUCLEOTIDE SEQUENCE [LARGE SCALE GENOMIC DNA]</scope>
    <source>
        <strain evidence="13">Marx 270</strain>
    </source>
</reference>
<dbReference type="InterPro" id="IPR013766">
    <property type="entry name" value="Thioredoxin_domain"/>
</dbReference>
<accession>A0A0C3NBV0</accession>
<keyword evidence="4" id="KW-0560">Oxidoreductase</keyword>
<keyword evidence="6" id="KW-0676">Redox-active center</keyword>
<evidence type="ECO:0000256" key="4">
    <source>
        <dbReference type="ARBA" id="ARBA00023002"/>
    </source>
</evidence>
<evidence type="ECO:0000259" key="11">
    <source>
        <dbReference type="PROSITE" id="PS51352"/>
    </source>
</evidence>
<dbReference type="SUPFAM" id="SSF52833">
    <property type="entry name" value="Thioredoxin-like"/>
    <property type="match status" value="1"/>
</dbReference>
<keyword evidence="3" id="KW-0049">Antioxidant</keyword>